<name>A0AAW9NY52_9BACL</name>
<feature type="transmembrane region" description="Helical" evidence="1">
    <location>
        <begin position="156"/>
        <end position="176"/>
    </location>
</feature>
<feature type="transmembrane region" description="Helical" evidence="1">
    <location>
        <begin position="72"/>
        <end position="98"/>
    </location>
</feature>
<feature type="transmembrane region" description="Helical" evidence="1">
    <location>
        <begin position="270"/>
        <end position="294"/>
    </location>
</feature>
<evidence type="ECO:0000313" key="2">
    <source>
        <dbReference type="EMBL" id="MEC1180556.1"/>
    </source>
</evidence>
<keyword evidence="3" id="KW-1185">Reference proteome</keyword>
<feature type="transmembrane region" description="Helical" evidence="1">
    <location>
        <begin position="118"/>
        <end position="136"/>
    </location>
</feature>
<keyword evidence="1" id="KW-0812">Transmembrane</keyword>
<keyword evidence="1" id="KW-0472">Membrane</keyword>
<dbReference type="EMBL" id="JARSFG010000035">
    <property type="protein sequence ID" value="MEC1180556.1"/>
    <property type="molecule type" value="Genomic_DNA"/>
</dbReference>
<dbReference type="AlphaFoldDB" id="A0AAW9NY52"/>
<evidence type="ECO:0000256" key="1">
    <source>
        <dbReference type="SAM" id="Phobius"/>
    </source>
</evidence>
<dbReference type="RefSeq" id="WP_326125086.1">
    <property type="nucleotide sequence ID" value="NZ_JARSFG010000035.1"/>
</dbReference>
<feature type="transmembrane region" description="Helical" evidence="1">
    <location>
        <begin position="219"/>
        <end position="242"/>
    </location>
</feature>
<feature type="transmembrane region" description="Helical" evidence="1">
    <location>
        <begin position="12"/>
        <end position="36"/>
    </location>
</feature>
<proteinExistence type="predicted"/>
<reference evidence="2 3" key="1">
    <citation type="submission" date="2023-03" db="EMBL/GenBank/DDBJ databases">
        <title>Bacillus Genome Sequencing.</title>
        <authorList>
            <person name="Dunlap C."/>
        </authorList>
    </citation>
    <scope>NUCLEOTIDE SEQUENCE [LARGE SCALE GENOMIC DNA]</scope>
    <source>
        <strain evidence="2 3">B-59205</strain>
    </source>
</reference>
<sequence length="303" mass="33114">MDTLMNVFREPISNIILLITVVSLYTLIFLILEAIVPTAKAWLEPLFIILLVLVLGELVIEAFRIMREFAEILSAFFLALIPVLTSAMIVLQSILAFVAWSPLVLFFLQLLMHLTNKVMIPALLSALLFDFCSRFVQGISFKKLADLLRMTSMSLIAAASLALSLILTISGVAFFAVDSAVTTPLKKVVEQAIPLVGSIVVQGFSMFQKFQGTATTITGFTLVSSFSIASFYPAGTLLLYAFSCKLLAALSEPFTSANISGFIDDIGNTLFVLCAIAILLAITFIFIWLLMFVIMQLGVGKNL</sequence>
<accession>A0AAW9NY52</accession>
<keyword evidence="1" id="KW-1133">Transmembrane helix</keyword>
<gene>
    <name evidence="2" type="ORF">P9B03_19015</name>
</gene>
<evidence type="ECO:0000313" key="3">
    <source>
        <dbReference type="Proteomes" id="UP001344888"/>
    </source>
</evidence>
<dbReference type="InterPro" id="IPR014194">
    <property type="entry name" value="Spore_III_AE"/>
</dbReference>
<dbReference type="Pfam" id="PF09546">
    <property type="entry name" value="Spore_III_AE"/>
    <property type="match status" value="1"/>
</dbReference>
<protein>
    <submittedName>
        <fullName evidence="2">Stage III sporulation protein AE</fullName>
    </submittedName>
</protein>
<feature type="transmembrane region" description="Helical" evidence="1">
    <location>
        <begin position="42"/>
        <end position="60"/>
    </location>
</feature>
<organism evidence="2 3">
    <name type="scientific">Metasolibacillus meyeri</name>
    <dbReference type="NCBI Taxonomy" id="1071052"/>
    <lineage>
        <taxon>Bacteria</taxon>
        <taxon>Bacillati</taxon>
        <taxon>Bacillota</taxon>
        <taxon>Bacilli</taxon>
        <taxon>Bacillales</taxon>
        <taxon>Caryophanaceae</taxon>
        <taxon>Metasolibacillus</taxon>
    </lineage>
</organism>
<dbReference type="Proteomes" id="UP001344888">
    <property type="component" value="Unassembled WGS sequence"/>
</dbReference>
<comment type="caution">
    <text evidence="2">The sequence shown here is derived from an EMBL/GenBank/DDBJ whole genome shotgun (WGS) entry which is preliminary data.</text>
</comment>